<organism evidence="2 3">
    <name type="scientific">Grifola frondosa</name>
    <name type="common">Maitake</name>
    <name type="synonym">Polyporus frondosus</name>
    <dbReference type="NCBI Taxonomy" id="5627"/>
    <lineage>
        <taxon>Eukaryota</taxon>
        <taxon>Fungi</taxon>
        <taxon>Dikarya</taxon>
        <taxon>Basidiomycota</taxon>
        <taxon>Agaricomycotina</taxon>
        <taxon>Agaricomycetes</taxon>
        <taxon>Polyporales</taxon>
        <taxon>Grifolaceae</taxon>
        <taxon>Grifola</taxon>
    </lineage>
</organism>
<keyword evidence="3" id="KW-1185">Reference proteome</keyword>
<evidence type="ECO:0000313" key="3">
    <source>
        <dbReference type="Proteomes" id="UP000092993"/>
    </source>
</evidence>
<proteinExistence type="predicted"/>
<dbReference type="EMBL" id="LUGG01000003">
    <property type="protein sequence ID" value="OBZ76883.1"/>
    <property type="molecule type" value="Genomic_DNA"/>
</dbReference>
<gene>
    <name evidence="2" type="ORF">A0H81_03037</name>
</gene>
<comment type="caution">
    <text evidence="2">The sequence shown here is derived from an EMBL/GenBank/DDBJ whole genome shotgun (WGS) entry which is preliminary data.</text>
</comment>
<protein>
    <submittedName>
        <fullName evidence="2">Uncharacterized protein</fullName>
    </submittedName>
</protein>
<sequence length="151" mass="16298">MDLDSKALESGVTLGTECEHICTAVHSCPEVWRPLSFTKAAGNSASPELDAGVAYSAESAARIECSTESYPQARRSALGTESDSRAPARSSALVAGRTPMHDTALIPTAAMAAEDKHISVVTPLRRKVFTLCRKRFKLLVRAYSYIDTPRL</sequence>
<evidence type="ECO:0000256" key="1">
    <source>
        <dbReference type="SAM" id="MobiDB-lite"/>
    </source>
</evidence>
<dbReference type="Proteomes" id="UP000092993">
    <property type="component" value="Unassembled WGS sequence"/>
</dbReference>
<name>A0A1C7MJ22_GRIFR</name>
<accession>A0A1C7MJ22</accession>
<reference evidence="2 3" key="1">
    <citation type="submission" date="2016-03" db="EMBL/GenBank/DDBJ databases">
        <title>Whole genome sequencing of Grifola frondosa 9006-11.</title>
        <authorList>
            <person name="Min B."/>
            <person name="Park H."/>
            <person name="Kim J.-G."/>
            <person name="Cho H."/>
            <person name="Oh Y.-L."/>
            <person name="Kong W.-S."/>
            <person name="Choi I.-G."/>
        </authorList>
    </citation>
    <scope>NUCLEOTIDE SEQUENCE [LARGE SCALE GENOMIC DNA]</scope>
    <source>
        <strain evidence="2 3">9006-11</strain>
    </source>
</reference>
<dbReference type="AlphaFoldDB" id="A0A1C7MJ22"/>
<feature type="region of interest" description="Disordered" evidence="1">
    <location>
        <begin position="67"/>
        <end position="93"/>
    </location>
</feature>
<evidence type="ECO:0000313" key="2">
    <source>
        <dbReference type="EMBL" id="OBZ76883.1"/>
    </source>
</evidence>